<reference evidence="2" key="1">
    <citation type="submission" date="2018-02" db="EMBL/GenBank/DDBJ databases">
        <title>Genome sequence of Desulfocucumis palustris strain NAW-5.</title>
        <authorList>
            <person name="Watanabe M."/>
            <person name="Kojima H."/>
            <person name="Fukui M."/>
        </authorList>
    </citation>
    <scope>NUCLEOTIDE SEQUENCE [LARGE SCALE GENOMIC DNA]</scope>
    <source>
        <strain evidence="2">NAW-5</strain>
    </source>
</reference>
<evidence type="ECO:0000313" key="1">
    <source>
        <dbReference type="EMBL" id="GBF33734.1"/>
    </source>
</evidence>
<name>A0A2L2XCK7_9FIRM</name>
<dbReference type="EMBL" id="BFAV01000119">
    <property type="protein sequence ID" value="GBF33734.1"/>
    <property type="molecule type" value="Genomic_DNA"/>
</dbReference>
<evidence type="ECO:0000313" key="2">
    <source>
        <dbReference type="Proteomes" id="UP000239549"/>
    </source>
</evidence>
<comment type="caution">
    <text evidence="1">The sequence shown here is derived from an EMBL/GenBank/DDBJ whole genome shotgun (WGS) entry which is preliminary data.</text>
</comment>
<accession>A0A2L2XCK7</accession>
<dbReference type="Proteomes" id="UP000239549">
    <property type="component" value="Unassembled WGS sequence"/>
</dbReference>
<protein>
    <submittedName>
        <fullName evidence="1">Uncharacterized protein</fullName>
    </submittedName>
</protein>
<organism evidence="1 2">
    <name type="scientific">Desulfocucumis palustris</name>
    <dbReference type="NCBI Taxonomy" id="1898651"/>
    <lineage>
        <taxon>Bacteria</taxon>
        <taxon>Bacillati</taxon>
        <taxon>Bacillota</taxon>
        <taxon>Clostridia</taxon>
        <taxon>Eubacteriales</taxon>
        <taxon>Desulfocucumaceae</taxon>
        <taxon>Desulfocucumis</taxon>
    </lineage>
</organism>
<gene>
    <name evidence="1" type="ORF">DCCM_2844</name>
</gene>
<dbReference type="AlphaFoldDB" id="A0A2L2XCK7"/>
<keyword evidence="2" id="KW-1185">Reference proteome</keyword>
<proteinExistence type="predicted"/>
<sequence>MYFPGAMSSTAEIANMQKAGHTFSGRPNSLSINNLTRECPQFTL</sequence>